<evidence type="ECO:0000313" key="1">
    <source>
        <dbReference type="EMBL" id="KAL3351573.1"/>
    </source>
</evidence>
<gene>
    <name evidence="1" type="ORF">AABB24_019912</name>
</gene>
<dbReference type="AlphaFoldDB" id="A0ABD2T6Q3"/>
<keyword evidence="2" id="KW-1185">Reference proteome</keyword>
<comment type="caution">
    <text evidence="1">The sequence shown here is derived from an EMBL/GenBank/DDBJ whole genome shotgun (WGS) entry which is preliminary data.</text>
</comment>
<protein>
    <submittedName>
        <fullName evidence="1">Uncharacterized protein</fullName>
    </submittedName>
</protein>
<accession>A0ABD2T6Q3</accession>
<reference evidence="1 2" key="1">
    <citation type="submission" date="2024-05" db="EMBL/GenBank/DDBJ databases">
        <title>De novo assembly of an allotetraploid wild potato.</title>
        <authorList>
            <person name="Hosaka A.J."/>
        </authorList>
    </citation>
    <scope>NUCLEOTIDE SEQUENCE [LARGE SCALE GENOMIC DNA]</scope>
    <source>
        <tissue evidence="1">Young leaves</tissue>
    </source>
</reference>
<proteinExistence type="predicted"/>
<feature type="non-terminal residue" evidence="1">
    <location>
        <position position="1"/>
    </location>
</feature>
<sequence length="136" mass="16157">QLHKKIVFPLLDFNLFFFKSSQESIKYHKISTFYVCSFEILQLKFYRNPNGVSNFKNWCSNCVFAFFYPYGFFYPNPPPKSHPLFKYDVLVSHSALISLLLDTLSSRYARNLRKSMTIMAYCTSSYYVRDCFHDSK</sequence>
<evidence type="ECO:0000313" key="2">
    <source>
        <dbReference type="Proteomes" id="UP001627284"/>
    </source>
</evidence>
<dbReference type="Proteomes" id="UP001627284">
    <property type="component" value="Unassembled WGS sequence"/>
</dbReference>
<organism evidence="1 2">
    <name type="scientific">Solanum stoloniferum</name>
    <dbReference type="NCBI Taxonomy" id="62892"/>
    <lineage>
        <taxon>Eukaryota</taxon>
        <taxon>Viridiplantae</taxon>
        <taxon>Streptophyta</taxon>
        <taxon>Embryophyta</taxon>
        <taxon>Tracheophyta</taxon>
        <taxon>Spermatophyta</taxon>
        <taxon>Magnoliopsida</taxon>
        <taxon>eudicotyledons</taxon>
        <taxon>Gunneridae</taxon>
        <taxon>Pentapetalae</taxon>
        <taxon>asterids</taxon>
        <taxon>lamiids</taxon>
        <taxon>Solanales</taxon>
        <taxon>Solanaceae</taxon>
        <taxon>Solanoideae</taxon>
        <taxon>Solaneae</taxon>
        <taxon>Solanum</taxon>
    </lineage>
</organism>
<dbReference type="EMBL" id="JBJKTR010000012">
    <property type="protein sequence ID" value="KAL3351573.1"/>
    <property type="molecule type" value="Genomic_DNA"/>
</dbReference>
<name>A0ABD2T6Q3_9SOLN</name>